<sequence length="391" mass="41763">MSTDGTHARYERALGDLDAPLAFVDLDAMWANAADLLRRAGGTPIRVASKSVRCRALLRAMLDRDPGFRGLMTFTLPESLWLASHGFDDLLLAYPTVDRGALRELAAGDGPGPVVMVDCPEHLDLLPAGSRVCVDVDLSYWALGGRVRIGAKRSPVRTPAHAAALAGDALRRGLRVAGVMGYESHIAGVGDDPPSRLRAAAVRAVRRRSVPELRERRAAVVAAVRAVVGPEAALLVNGGGTGSLELTSPEPAVTEVTAGSGFFAPALFDHYSAFRLRPAAWFAMPVVRRPSRRTVTALGGGYLASGSADRLRLPVPTLPAGLRLDGREGAGEVQTPLTGDAATSLRIGDRVYFRHAKAGELCERFDRLHLVEGDRIVDEVPTYRGEGRTFL</sequence>
<protein>
    <recommendedName>
        <fullName evidence="1">Alanine racemase N-terminal domain-containing protein</fullName>
    </recommendedName>
</protein>
<dbReference type="SUPFAM" id="SSF51419">
    <property type="entry name" value="PLP-binding barrel"/>
    <property type="match status" value="1"/>
</dbReference>
<dbReference type="GO" id="GO:0036088">
    <property type="term" value="P:D-serine catabolic process"/>
    <property type="evidence" value="ECO:0007669"/>
    <property type="project" value="TreeGrafter"/>
</dbReference>
<feature type="domain" description="Alanine racemase N-terminal" evidence="1">
    <location>
        <begin position="24"/>
        <end position="190"/>
    </location>
</feature>
<proteinExistence type="predicted"/>
<dbReference type="AlphaFoldDB" id="A0A9E6XWN1"/>
<dbReference type="InterPro" id="IPR029066">
    <property type="entry name" value="PLP-binding_barrel"/>
</dbReference>
<dbReference type="Proteomes" id="UP001162834">
    <property type="component" value="Chromosome"/>
</dbReference>
<dbReference type="InterPro" id="IPR001608">
    <property type="entry name" value="Ala_racemase_N"/>
</dbReference>
<accession>A0A9E6XWN1</accession>
<keyword evidence="3" id="KW-1185">Reference proteome</keyword>
<dbReference type="Pfam" id="PF01168">
    <property type="entry name" value="Ala_racemase_N"/>
    <property type="match status" value="1"/>
</dbReference>
<evidence type="ECO:0000259" key="1">
    <source>
        <dbReference type="Pfam" id="PF01168"/>
    </source>
</evidence>
<gene>
    <name evidence="2" type="ORF">DSM104329_02273</name>
</gene>
<name>A0A9E6XWN1_9ACTN</name>
<dbReference type="RefSeq" id="WP_259315556.1">
    <property type="nucleotide sequence ID" value="NZ_CP087164.1"/>
</dbReference>
<dbReference type="EMBL" id="CP087164">
    <property type="protein sequence ID" value="UGS35876.1"/>
    <property type="molecule type" value="Genomic_DNA"/>
</dbReference>
<dbReference type="KEGG" id="sbae:DSM104329_02273"/>
<dbReference type="GO" id="GO:0008721">
    <property type="term" value="F:D-serine ammonia-lyase activity"/>
    <property type="evidence" value="ECO:0007669"/>
    <property type="project" value="TreeGrafter"/>
</dbReference>
<evidence type="ECO:0000313" key="2">
    <source>
        <dbReference type="EMBL" id="UGS35876.1"/>
    </source>
</evidence>
<reference evidence="2" key="1">
    <citation type="journal article" date="2022" name="Int. J. Syst. Evol. Microbiol.">
        <title>Pseudomonas aegrilactucae sp. nov. and Pseudomonas morbosilactucae sp. nov., pathogens causing bacterial rot of lettuce in Japan.</title>
        <authorList>
            <person name="Sawada H."/>
            <person name="Fujikawa T."/>
            <person name="Satou M."/>
        </authorList>
    </citation>
    <scope>NUCLEOTIDE SEQUENCE</scope>
    <source>
        <strain evidence="2">0166_1</strain>
    </source>
</reference>
<dbReference type="InterPro" id="IPR051466">
    <property type="entry name" value="D-amino_acid_metab_enzyme"/>
</dbReference>
<organism evidence="2 3">
    <name type="scientific">Capillimicrobium parvum</name>
    <dbReference type="NCBI Taxonomy" id="2884022"/>
    <lineage>
        <taxon>Bacteria</taxon>
        <taxon>Bacillati</taxon>
        <taxon>Actinomycetota</taxon>
        <taxon>Thermoleophilia</taxon>
        <taxon>Solirubrobacterales</taxon>
        <taxon>Capillimicrobiaceae</taxon>
        <taxon>Capillimicrobium</taxon>
    </lineage>
</organism>
<dbReference type="PANTHER" id="PTHR28004">
    <property type="entry name" value="ZGC:162816-RELATED"/>
    <property type="match status" value="1"/>
</dbReference>
<evidence type="ECO:0000313" key="3">
    <source>
        <dbReference type="Proteomes" id="UP001162834"/>
    </source>
</evidence>
<dbReference type="PANTHER" id="PTHR28004:SF2">
    <property type="entry name" value="D-SERINE DEHYDRATASE"/>
    <property type="match status" value="1"/>
</dbReference>
<dbReference type="Gene3D" id="3.20.20.10">
    <property type="entry name" value="Alanine racemase"/>
    <property type="match status" value="1"/>
</dbReference>